<dbReference type="InterPro" id="IPR035892">
    <property type="entry name" value="C2_domain_sf"/>
</dbReference>
<dbReference type="Gene3D" id="2.60.40.150">
    <property type="entry name" value="C2 domain"/>
    <property type="match status" value="1"/>
</dbReference>
<comment type="caution">
    <text evidence="2">The sequence shown here is derived from an EMBL/GenBank/DDBJ whole genome shotgun (WGS) entry which is preliminary data.</text>
</comment>
<evidence type="ECO:0000313" key="2">
    <source>
        <dbReference type="EMBL" id="CAH2000042.1"/>
    </source>
</evidence>
<accession>A0A9P0LSD6</accession>
<dbReference type="GO" id="GO:0070382">
    <property type="term" value="C:exocytic vesicle"/>
    <property type="evidence" value="ECO:0007669"/>
    <property type="project" value="TreeGrafter"/>
</dbReference>
<protein>
    <recommendedName>
        <fullName evidence="1">C2 domain-containing protein</fullName>
    </recommendedName>
</protein>
<dbReference type="OrthoDB" id="8251120at2759"/>
<dbReference type="GO" id="GO:0005544">
    <property type="term" value="F:calcium-dependent phospholipid binding"/>
    <property type="evidence" value="ECO:0007669"/>
    <property type="project" value="TreeGrafter"/>
</dbReference>
<evidence type="ECO:0000259" key="1">
    <source>
        <dbReference type="Pfam" id="PF00168"/>
    </source>
</evidence>
<dbReference type="GO" id="GO:0001786">
    <property type="term" value="F:phosphatidylserine binding"/>
    <property type="evidence" value="ECO:0007669"/>
    <property type="project" value="TreeGrafter"/>
</dbReference>
<dbReference type="AlphaFoldDB" id="A0A9P0LSD6"/>
<dbReference type="GO" id="GO:0000149">
    <property type="term" value="F:SNARE binding"/>
    <property type="evidence" value="ECO:0007669"/>
    <property type="project" value="TreeGrafter"/>
</dbReference>
<dbReference type="PANTHER" id="PTHR10024">
    <property type="entry name" value="SYNAPTOTAGMIN"/>
    <property type="match status" value="1"/>
</dbReference>
<dbReference type="PANTHER" id="PTHR10024:SF374">
    <property type="entry name" value="C2 DOMAIN-CONTAINING PROTEIN"/>
    <property type="match status" value="1"/>
</dbReference>
<dbReference type="InterPro" id="IPR000008">
    <property type="entry name" value="C2_dom"/>
</dbReference>
<dbReference type="GO" id="GO:0005509">
    <property type="term" value="F:calcium ion binding"/>
    <property type="evidence" value="ECO:0007669"/>
    <property type="project" value="TreeGrafter"/>
</dbReference>
<dbReference type="GO" id="GO:0005886">
    <property type="term" value="C:plasma membrane"/>
    <property type="evidence" value="ECO:0007669"/>
    <property type="project" value="TreeGrafter"/>
</dbReference>
<name>A0A9P0LSD6_ACAOB</name>
<keyword evidence="3" id="KW-1185">Reference proteome</keyword>
<organism evidence="2 3">
    <name type="scientific">Acanthoscelides obtectus</name>
    <name type="common">Bean weevil</name>
    <name type="synonym">Bruchus obtectus</name>
    <dbReference type="NCBI Taxonomy" id="200917"/>
    <lineage>
        <taxon>Eukaryota</taxon>
        <taxon>Metazoa</taxon>
        <taxon>Ecdysozoa</taxon>
        <taxon>Arthropoda</taxon>
        <taxon>Hexapoda</taxon>
        <taxon>Insecta</taxon>
        <taxon>Pterygota</taxon>
        <taxon>Neoptera</taxon>
        <taxon>Endopterygota</taxon>
        <taxon>Coleoptera</taxon>
        <taxon>Polyphaga</taxon>
        <taxon>Cucujiformia</taxon>
        <taxon>Chrysomeloidea</taxon>
        <taxon>Chrysomelidae</taxon>
        <taxon>Bruchinae</taxon>
        <taxon>Bruchini</taxon>
        <taxon>Acanthoscelides</taxon>
    </lineage>
</organism>
<gene>
    <name evidence="2" type="ORF">ACAOBT_LOCUS25320</name>
</gene>
<dbReference type="EMBL" id="CAKOFQ010007388">
    <property type="protein sequence ID" value="CAH2000042.1"/>
    <property type="molecule type" value="Genomic_DNA"/>
</dbReference>
<sequence>MEHTVSTFRNYFKKKETEVGTKSPVPQIGFRISFCESSKELSIKVIGARQLPTDYAGMRPTGYLVKVTFYPMKEKFETKIAKDSWPTINEEFKFNLILPSKPSDDFLKGTFASFTVYAVMGKEEDEETDQGAKRLPLKRYLSFNDTMDEIMVRTRSSFRKPNSRRRCSQNAVNNRRIIGTVTYNLDKKSFTQRLRSNIVSTPDIWRNVSEITSGFQTQPRDGVKGCVELTLQYGISEDGTNDVVEVSITKFRCSLQTMRQHEKVGGQLYLKITAFEDEDLVQKMKSDKFDPTISLRLEASSSTLRATVNKYNMQHMKIMVRLMSRNLVGKKTLLGKIEIDHKSAFWKEVVSSPSTPITKMVNFE</sequence>
<dbReference type="GO" id="GO:0017156">
    <property type="term" value="P:calcium-ion regulated exocytosis"/>
    <property type="evidence" value="ECO:0007669"/>
    <property type="project" value="TreeGrafter"/>
</dbReference>
<proteinExistence type="predicted"/>
<evidence type="ECO:0000313" key="3">
    <source>
        <dbReference type="Proteomes" id="UP001152888"/>
    </source>
</evidence>
<dbReference type="GO" id="GO:0030276">
    <property type="term" value="F:clathrin binding"/>
    <property type="evidence" value="ECO:0007669"/>
    <property type="project" value="TreeGrafter"/>
</dbReference>
<dbReference type="SUPFAM" id="SSF49562">
    <property type="entry name" value="C2 domain (Calcium/lipid-binding domain, CaLB)"/>
    <property type="match status" value="1"/>
</dbReference>
<dbReference type="Proteomes" id="UP001152888">
    <property type="component" value="Unassembled WGS sequence"/>
</dbReference>
<dbReference type="Pfam" id="PF00168">
    <property type="entry name" value="C2"/>
    <property type="match status" value="1"/>
</dbReference>
<reference evidence="2" key="1">
    <citation type="submission" date="2022-03" db="EMBL/GenBank/DDBJ databases">
        <authorList>
            <person name="Sayadi A."/>
        </authorList>
    </citation>
    <scope>NUCLEOTIDE SEQUENCE</scope>
</reference>
<feature type="domain" description="C2" evidence="1">
    <location>
        <begin position="40"/>
        <end position="98"/>
    </location>
</feature>